<evidence type="ECO:0000313" key="1">
    <source>
        <dbReference type="EMBL" id="KKN84548.1"/>
    </source>
</evidence>
<proteinExistence type="predicted"/>
<dbReference type="EMBL" id="LAZR01000170">
    <property type="protein sequence ID" value="KKN84548.1"/>
    <property type="molecule type" value="Genomic_DNA"/>
</dbReference>
<comment type="caution">
    <text evidence="1">The sequence shown here is derived from an EMBL/GenBank/DDBJ whole genome shotgun (WGS) entry which is preliminary data.</text>
</comment>
<name>A0A0F9WZM5_9ZZZZ</name>
<dbReference type="AlphaFoldDB" id="A0A0F9WZM5"/>
<reference evidence="1" key="1">
    <citation type="journal article" date="2015" name="Nature">
        <title>Complex archaea that bridge the gap between prokaryotes and eukaryotes.</title>
        <authorList>
            <person name="Spang A."/>
            <person name="Saw J.H."/>
            <person name="Jorgensen S.L."/>
            <person name="Zaremba-Niedzwiedzka K."/>
            <person name="Martijn J."/>
            <person name="Lind A.E."/>
            <person name="van Eijk R."/>
            <person name="Schleper C."/>
            <person name="Guy L."/>
            <person name="Ettema T.J."/>
        </authorList>
    </citation>
    <scope>NUCLEOTIDE SEQUENCE</scope>
</reference>
<protein>
    <recommendedName>
        <fullName evidence="2">BrnA antitoxin family protein</fullName>
    </recommendedName>
</protein>
<gene>
    <name evidence="1" type="ORF">LCGC14_0288140</name>
</gene>
<dbReference type="Pfam" id="PF14384">
    <property type="entry name" value="BrnA_antitoxin"/>
    <property type="match status" value="1"/>
</dbReference>
<evidence type="ECO:0008006" key="2">
    <source>
        <dbReference type="Google" id="ProtNLM"/>
    </source>
</evidence>
<sequence>MTAKLEESAAAWVDPDDAPAWTDAMLDRAELAEGGQVIRPATGTVARGRGRPPSENPKTRLTIRLDAEIVRHFRATGPGWQSRINDALKELVRRG</sequence>
<dbReference type="InterPro" id="IPR025528">
    <property type="entry name" value="BrnA_antitoxin"/>
</dbReference>
<organism evidence="1">
    <name type="scientific">marine sediment metagenome</name>
    <dbReference type="NCBI Taxonomy" id="412755"/>
    <lineage>
        <taxon>unclassified sequences</taxon>
        <taxon>metagenomes</taxon>
        <taxon>ecological metagenomes</taxon>
    </lineage>
</organism>
<accession>A0A0F9WZM5</accession>